<keyword evidence="2" id="KW-0479">Metal-binding</keyword>
<dbReference type="GO" id="GO:0003676">
    <property type="term" value="F:nucleic acid binding"/>
    <property type="evidence" value="ECO:0007669"/>
    <property type="project" value="InterPro"/>
</dbReference>
<keyword evidence="4" id="KW-0378">Hydrolase</keyword>
<accession>A0A151TGW6</accession>
<evidence type="ECO:0000256" key="8">
    <source>
        <dbReference type="ARBA" id="ARBA00022932"/>
    </source>
</evidence>
<keyword evidence="11" id="KW-1185">Reference proteome</keyword>
<evidence type="ECO:0000313" key="10">
    <source>
        <dbReference type="EMBL" id="KYP66278.1"/>
    </source>
</evidence>
<evidence type="ECO:0000256" key="3">
    <source>
        <dbReference type="ARBA" id="ARBA00022759"/>
    </source>
</evidence>
<dbReference type="InterPro" id="IPR039537">
    <property type="entry name" value="Retrotran_Ty1/copia-like"/>
</dbReference>
<dbReference type="PANTHER" id="PTHR42648">
    <property type="entry name" value="TRANSPOSASE, PUTATIVE-RELATED"/>
    <property type="match status" value="1"/>
</dbReference>
<dbReference type="Gene3D" id="3.30.420.10">
    <property type="entry name" value="Ribonuclease H-like superfamily/Ribonuclease H"/>
    <property type="match status" value="1"/>
</dbReference>
<dbReference type="SUPFAM" id="SSF53098">
    <property type="entry name" value="Ribonuclease H-like"/>
    <property type="match status" value="1"/>
</dbReference>
<dbReference type="GO" id="GO:0015074">
    <property type="term" value="P:DNA integration"/>
    <property type="evidence" value="ECO:0007669"/>
    <property type="project" value="UniProtKB-KW"/>
</dbReference>
<keyword evidence="3" id="KW-0255">Endonuclease</keyword>
<dbReference type="Gramene" id="C.cajan_12193.t">
    <property type="protein sequence ID" value="C.cajan_12193.t.cds1"/>
    <property type="gene ID" value="C.cajan_12193"/>
</dbReference>
<dbReference type="GO" id="GO:0016787">
    <property type="term" value="F:hydrolase activity"/>
    <property type="evidence" value="ECO:0007669"/>
    <property type="project" value="UniProtKB-KW"/>
</dbReference>
<evidence type="ECO:0000256" key="6">
    <source>
        <dbReference type="ARBA" id="ARBA00022908"/>
    </source>
</evidence>
<keyword evidence="1" id="KW-0540">Nuclease</keyword>
<reference evidence="10 11" key="1">
    <citation type="journal article" date="2012" name="Nat. Biotechnol.">
        <title>Draft genome sequence of pigeonpea (Cajanus cajan), an orphan legume crop of resource-poor farmers.</title>
        <authorList>
            <person name="Varshney R.K."/>
            <person name="Chen W."/>
            <person name="Li Y."/>
            <person name="Bharti A.K."/>
            <person name="Saxena R.K."/>
            <person name="Schlueter J.A."/>
            <person name="Donoghue M.T."/>
            <person name="Azam S."/>
            <person name="Fan G."/>
            <person name="Whaley A.M."/>
            <person name="Farmer A.D."/>
            <person name="Sheridan J."/>
            <person name="Iwata A."/>
            <person name="Tuteja R."/>
            <person name="Penmetsa R.V."/>
            <person name="Wu W."/>
            <person name="Upadhyaya H.D."/>
            <person name="Yang S.P."/>
            <person name="Shah T."/>
            <person name="Saxena K.B."/>
            <person name="Michael T."/>
            <person name="McCombie W.R."/>
            <person name="Yang B."/>
            <person name="Zhang G."/>
            <person name="Yang H."/>
            <person name="Wang J."/>
            <person name="Spillane C."/>
            <person name="Cook D.R."/>
            <person name="May G.D."/>
            <person name="Xu X."/>
            <person name="Jackson S.A."/>
        </authorList>
    </citation>
    <scope>NUCLEOTIDE SEQUENCE [LARGE SCALE GENOMIC DNA]</scope>
    <source>
        <strain evidence="11">cv. Asha</strain>
    </source>
</reference>
<evidence type="ECO:0000256" key="9">
    <source>
        <dbReference type="ARBA" id="ARBA00023172"/>
    </source>
</evidence>
<dbReference type="Proteomes" id="UP000075243">
    <property type="component" value="Chromosome 6"/>
</dbReference>
<keyword evidence="8" id="KW-0808">Transferase</keyword>
<dbReference type="GO" id="GO:0003887">
    <property type="term" value="F:DNA-directed DNA polymerase activity"/>
    <property type="evidence" value="ECO:0007669"/>
    <property type="project" value="UniProtKB-KW"/>
</dbReference>
<dbReference type="AlphaFoldDB" id="A0A151TGW6"/>
<protein>
    <submittedName>
        <fullName evidence="10">Retrovirus-related Pol polyprotein from transposon TNT 1-94</fullName>
    </submittedName>
</protein>
<dbReference type="GO" id="GO:0046872">
    <property type="term" value="F:metal ion binding"/>
    <property type="evidence" value="ECO:0007669"/>
    <property type="project" value="UniProtKB-KW"/>
</dbReference>
<dbReference type="InterPro" id="IPR012337">
    <property type="entry name" value="RNaseH-like_sf"/>
</dbReference>
<name>A0A151TGW6_CAJCA</name>
<sequence length="77" mass="8882">MGKSNYLPSHASLIVYFAYLELIYNDFCGPTPFTSFGGHNYHITFVDAYSKYTCLFLLKIKFEALKVSLHFKSMVEL</sequence>
<evidence type="ECO:0000313" key="11">
    <source>
        <dbReference type="Proteomes" id="UP000075243"/>
    </source>
</evidence>
<keyword evidence="5" id="KW-0460">Magnesium</keyword>
<keyword evidence="8" id="KW-0548">Nucleotidyltransferase</keyword>
<dbReference type="GO" id="GO:0003964">
    <property type="term" value="F:RNA-directed DNA polymerase activity"/>
    <property type="evidence" value="ECO:0007669"/>
    <property type="project" value="UniProtKB-KW"/>
</dbReference>
<evidence type="ECO:0000256" key="7">
    <source>
        <dbReference type="ARBA" id="ARBA00022918"/>
    </source>
</evidence>
<gene>
    <name evidence="10" type="ORF">KK1_012565</name>
</gene>
<organism evidence="10 11">
    <name type="scientific">Cajanus cajan</name>
    <name type="common">Pigeon pea</name>
    <name type="synonym">Cajanus indicus</name>
    <dbReference type="NCBI Taxonomy" id="3821"/>
    <lineage>
        <taxon>Eukaryota</taxon>
        <taxon>Viridiplantae</taxon>
        <taxon>Streptophyta</taxon>
        <taxon>Embryophyta</taxon>
        <taxon>Tracheophyta</taxon>
        <taxon>Spermatophyta</taxon>
        <taxon>Magnoliopsida</taxon>
        <taxon>eudicotyledons</taxon>
        <taxon>Gunneridae</taxon>
        <taxon>Pentapetalae</taxon>
        <taxon>rosids</taxon>
        <taxon>fabids</taxon>
        <taxon>Fabales</taxon>
        <taxon>Fabaceae</taxon>
        <taxon>Papilionoideae</taxon>
        <taxon>50 kb inversion clade</taxon>
        <taxon>NPAAA clade</taxon>
        <taxon>indigoferoid/millettioid clade</taxon>
        <taxon>Phaseoleae</taxon>
        <taxon>Cajanus</taxon>
    </lineage>
</organism>
<evidence type="ECO:0000256" key="1">
    <source>
        <dbReference type="ARBA" id="ARBA00022722"/>
    </source>
</evidence>
<keyword evidence="9" id="KW-0233">DNA recombination</keyword>
<keyword evidence="8" id="KW-0239">DNA-directed DNA polymerase</keyword>
<proteinExistence type="predicted"/>
<keyword evidence="6" id="KW-0229">DNA integration</keyword>
<dbReference type="InterPro" id="IPR036397">
    <property type="entry name" value="RNaseH_sf"/>
</dbReference>
<dbReference type="EMBL" id="CM003608">
    <property type="protein sequence ID" value="KYP66278.1"/>
    <property type="molecule type" value="Genomic_DNA"/>
</dbReference>
<keyword evidence="7" id="KW-0695">RNA-directed DNA polymerase</keyword>
<dbReference type="GO" id="GO:0006310">
    <property type="term" value="P:DNA recombination"/>
    <property type="evidence" value="ECO:0007669"/>
    <property type="project" value="UniProtKB-KW"/>
</dbReference>
<evidence type="ECO:0000256" key="4">
    <source>
        <dbReference type="ARBA" id="ARBA00022801"/>
    </source>
</evidence>
<evidence type="ECO:0000256" key="2">
    <source>
        <dbReference type="ARBA" id="ARBA00022723"/>
    </source>
</evidence>
<dbReference type="GO" id="GO:0004519">
    <property type="term" value="F:endonuclease activity"/>
    <property type="evidence" value="ECO:0007669"/>
    <property type="project" value="UniProtKB-KW"/>
</dbReference>
<dbReference type="PANTHER" id="PTHR42648:SF11">
    <property type="entry name" value="TRANSPOSON TY4-P GAG-POL POLYPROTEIN"/>
    <property type="match status" value="1"/>
</dbReference>
<evidence type="ECO:0000256" key="5">
    <source>
        <dbReference type="ARBA" id="ARBA00022842"/>
    </source>
</evidence>